<feature type="region of interest" description="Disordered" evidence="1">
    <location>
        <begin position="20"/>
        <end position="88"/>
    </location>
</feature>
<feature type="compositionally biased region" description="Low complexity" evidence="1">
    <location>
        <begin position="240"/>
        <end position="265"/>
    </location>
</feature>
<feature type="compositionally biased region" description="Polar residues" evidence="1">
    <location>
        <begin position="30"/>
        <end position="52"/>
    </location>
</feature>
<protein>
    <submittedName>
        <fullName evidence="2">Uncharacterized protein</fullName>
    </submittedName>
</protein>
<accession>A0ABU7DJ15</accession>
<feature type="region of interest" description="Disordered" evidence="1">
    <location>
        <begin position="124"/>
        <end position="274"/>
    </location>
</feature>
<feature type="compositionally biased region" description="Polar residues" evidence="1">
    <location>
        <begin position="124"/>
        <end position="139"/>
    </location>
</feature>
<dbReference type="EMBL" id="JAHUTJ010026654">
    <property type="protein sequence ID" value="MED6274916.1"/>
    <property type="molecule type" value="Genomic_DNA"/>
</dbReference>
<sequence>MDIGSDEEWCPPLPERTYLMEGCEEGPSAPQRNITSSPATSYSHQSTATLTPSPHEEARALSDQQLSRRLPCGPVPVPQAPSPPLTHSNPILCGQQHLSSTEVGTLQFQSPAHCCLHSQGPTVNEDSAATPVHSRSSPAETCAPPIQKSRVKKKVSKTSAYRRDIQGDLPPPPEPPPEEDRLQGPQGCVETSSLANGAPSSLERSEYSSNSHQRKGSGQKHADNEEVVAYSSKSGYLSRSQMSSNCSTTGSSSSRGSTGSRGLSSARKHIEEMR</sequence>
<proteinExistence type="predicted"/>
<evidence type="ECO:0000313" key="3">
    <source>
        <dbReference type="Proteomes" id="UP001352852"/>
    </source>
</evidence>
<dbReference type="Proteomes" id="UP001352852">
    <property type="component" value="Unassembled WGS sequence"/>
</dbReference>
<evidence type="ECO:0000313" key="2">
    <source>
        <dbReference type="EMBL" id="MED6274916.1"/>
    </source>
</evidence>
<gene>
    <name evidence="2" type="ORF">CHARACLAT_021236</name>
</gene>
<keyword evidence="3" id="KW-1185">Reference proteome</keyword>
<organism evidence="2 3">
    <name type="scientific">Characodon lateralis</name>
    <dbReference type="NCBI Taxonomy" id="208331"/>
    <lineage>
        <taxon>Eukaryota</taxon>
        <taxon>Metazoa</taxon>
        <taxon>Chordata</taxon>
        <taxon>Craniata</taxon>
        <taxon>Vertebrata</taxon>
        <taxon>Euteleostomi</taxon>
        <taxon>Actinopterygii</taxon>
        <taxon>Neopterygii</taxon>
        <taxon>Teleostei</taxon>
        <taxon>Neoteleostei</taxon>
        <taxon>Acanthomorphata</taxon>
        <taxon>Ovalentaria</taxon>
        <taxon>Atherinomorphae</taxon>
        <taxon>Cyprinodontiformes</taxon>
        <taxon>Goodeidae</taxon>
        <taxon>Characodon</taxon>
    </lineage>
</organism>
<reference evidence="2 3" key="1">
    <citation type="submission" date="2021-06" db="EMBL/GenBank/DDBJ databases">
        <authorList>
            <person name="Palmer J.M."/>
        </authorList>
    </citation>
    <scope>NUCLEOTIDE SEQUENCE [LARGE SCALE GENOMIC DNA]</scope>
    <source>
        <strain evidence="2 3">CL_MEX2019</strain>
        <tissue evidence="2">Muscle</tissue>
    </source>
</reference>
<feature type="compositionally biased region" description="Polar residues" evidence="1">
    <location>
        <begin position="189"/>
        <end position="199"/>
    </location>
</feature>
<name>A0ABU7DJ15_9TELE</name>
<feature type="compositionally biased region" description="Pro residues" evidence="1">
    <location>
        <begin position="73"/>
        <end position="84"/>
    </location>
</feature>
<evidence type="ECO:0000256" key="1">
    <source>
        <dbReference type="SAM" id="MobiDB-lite"/>
    </source>
</evidence>
<comment type="caution">
    <text evidence="2">The sequence shown here is derived from an EMBL/GenBank/DDBJ whole genome shotgun (WGS) entry which is preliminary data.</text>
</comment>